<reference evidence="1" key="1">
    <citation type="submission" date="2021-01" db="EMBL/GenBank/DDBJ databases">
        <title>Whole genome shotgun sequence of Virgisporangium ochraceum NBRC 16418.</title>
        <authorList>
            <person name="Komaki H."/>
            <person name="Tamura T."/>
        </authorList>
    </citation>
    <scope>NUCLEOTIDE SEQUENCE</scope>
    <source>
        <strain evidence="1">NBRC 16418</strain>
    </source>
</reference>
<proteinExistence type="predicted"/>
<dbReference type="Pfam" id="PF13424">
    <property type="entry name" value="TPR_12"/>
    <property type="match status" value="1"/>
</dbReference>
<dbReference type="InterPro" id="IPR011990">
    <property type="entry name" value="TPR-like_helical_dom_sf"/>
</dbReference>
<protein>
    <recommendedName>
        <fullName evidence="3">Tetratricopeptide repeat protein</fullName>
    </recommendedName>
</protein>
<evidence type="ECO:0008006" key="3">
    <source>
        <dbReference type="Google" id="ProtNLM"/>
    </source>
</evidence>
<dbReference type="Gene3D" id="1.25.40.10">
    <property type="entry name" value="Tetratricopeptide repeat domain"/>
    <property type="match status" value="2"/>
</dbReference>
<gene>
    <name evidence="1" type="ORF">Voc01_086860</name>
</gene>
<evidence type="ECO:0000313" key="2">
    <source>
        <dbReference type="Proteomes" id="UP000635606"/>
    </source>
</evidence>
<sequence>MDLETAADLLDLAEEAHRRRRRQDPDAERVVEARYPEVREALDRYGSSDTAFRFAGALVPFWIATRRIDDGAAWFDRALRDPDVGAAVRARALHDHGYLVFWAGRYELAGQRFAESLAVAEEEGDASLQALALAGLGRVALNADPARAVRLLRRAESVTAGLDDADPGRSGALHVLGVALQMAGDLTAAREVMAARLATGRARGDEFVVWSESANLSMVERRLGNLDRAEELSREALALCARRSDAMATAWMLNGLAAVTAARGRFERAAVLHGHAAEQLRRAGGEWPADERAQHEETRAGLDANLPAGAVERLRGRGAALTPEAGLAYALSTVD</sequence>
<dbReference type="SUPFAM" id="SSF48452">
    <property type="entry name" value="TPR-like"/>
    <property type="match status" value="2"/>
</dbReference>
<dbReference type="Proteomes" id="UP000635606">
    <property type="component" value="Unassembled WGS sequence"/>
</dbReference>
<dbReference type="AlphaFoldDB" id="A0A8J4A0X1"/>
<dbReference type="EMBL" id="BOPH01000124">
    <property type="protein sequence ID" value="GIJ73769.1"/>
    <property type="molecule type" value="Genomic_DNA"/>
</dbReference>
<organism evidence="1 2">
    <name type="scientific">Virgisporangium ochraceum</name>
    <dbReference type="NCBI Taxonomy" id="65505"/>
    <lineage>
        <taxon>Bacteria</taxon>
        <taxon>Bacillati</taxon>
        <taxon>Actinomycetota</taxon>
        <taxon>Actinomycetes</taxon>
        <taxon>Micromonosporales</taxon>
        <taxon>Micromonosporaceae</taxon>
        <taxon>Virgisporangium</taxon>
    </lineage>
</organism>
<name>A0A8J4A0X1_9ACTN</name>
<evidence type="ECO:0000313" key="1">
    <source>
        <dbReference type="EMBL" id="GIJ73769.1"/>
    </source>
</evidence>
<comment type="caution">
    <text evidence="1">The sequence shown here is derived from an EMBL/GenBank/DDBJ whole genome shotgun (WGS) entry which is preliminary data.</text>
</comment>
<keyword evidence="2" id="KW-1185">Reference proteome</keyword>
<accession>A0A8J4A0X1</accession>
<dbReference type="RefSeq" id="WP_203933589.1">
    <property type="nucleotide sequence ID" value="NZ_BOPH01000124.1"/>
</dbReference>